<dbReference type="eggNOG" id="KOG0427">
    <property type="taxonomic scope" value="Eukaryota"/>
</dbReference>
<keyword evidence="7" id="KW-1185">Reference proteome</keyword>
<dbReference type="CDD" id="cd23808">
    <property type="entry name" value="UBCc_UBE2W"/>
    <property type="match status" value="1"/>
</dbReference>
<proteinExistence type="inferred from homology"/>
<dbReference type="GO" id="GO:0005524">
    <property type="term" value="F:ATP binding"/>
    <property type="evidence" value="ECO:0007669"/>
    <property type="project" value="UniProtKB-UniRule"/>
</dbReference>
<keyword evidence="4" id="KW-0067">ATP-binding</keyword>
<dbReference type="GO" id="GO:0061650">
    <property type="term" value="F:ubiquitin-like protein conjugating enzyme activity"/>
    <property type="evidence" value="ECO:0007669"/>
    <property type="project" value="UniProtKB-ARBA"/>
</dbReference>
<evidence type="ECO:0000313" key="7">
    <source>
        <dbReference type="Proteomes" id="UP000013776"/>
    </source>
</evidence>
<feature type="active site" description="Glycyl thioester intermediate" evidence="3">
    <location>
        <position position="91"/>
    </location>
</feature>
<keyword evidence="2 4" id="KW-0833">Ubl conjugation pathway</keyword>
<name>R4XD25_TAPDE</name>
<dbReference type="InterPro" id="IPR050113">
    <property type="entry name" value="Ub_conjugating_enzyme"/>
</dbReference>
<evidence type="ECO:0000256" key="4">
    <source>
        <dbReference type="RuleBase" id="RU362109"/>
    </source>
</evidence>
<dbReference type="Gene3D" id="3.10.110.10">
    <property type="entry name" value="Ubiquitin Conjugating Enzyme"/>
    <property type="match status" value="1"/>
</dbReference>
<dbReference type="OrthoDB" id="406833at2759"/>
<keyword evidence="4" id="KW-0547">Nucleotide-binding</keyword>
<reference evidence="6 7" key="1">
    <citation type="journal article" date="2013" name="MBio">
        <title>Genome sequencing of the plant pathogen Taphrina deformans, the causal agent of peach leaf curl.</title>
        <authorList>
            <person name="Cisse O.H."/>
            <person name="Almeida J.M.G.C.F."/>
            <person name="Fonseca A."/>
            <person name="Kumar A.A."/>
            <person name="Salojaervi J."/>
            <person name="Overmyer K."/>
            <person name="Hauser P.M."/>
            <person name="Pagni M."/>
        </authorList>
    </citation>
    <scope>NUCLEOTIDE SEQUENCE [LARGE SCALE GENOMIC DNA]</scope>
    <source>
        <strain evidence="7">PYCC 5710 / ATCC 11124 / CBS 356.35 / IMI 108563 / JCM 9778 / NBRC 8474</strain>
    </source>
</reference>
<dbReference type="InterPro" id="IPR000608">
    <property type="entry name" value="UBC"/>
</dbReference>
<dbReference type="AlphaFoldDB" id="R4XD25"/>
<dbReference type="SMART" id="SM00212">
    <property type="entry name" value="UBCc"/>
    <property type="match status" value="1"/>
</dbReference>
<dbReference type="SUPFAM" id="SSF54495">
    <property type="entry name" value="UBC-like"/>
    <property type="match status" value="1"/>
</dbReference>
<dbReference type="Proteomes" id="UP000013776">
    <property type="component" value="Unassembled WGS sequence"/>
</dbReference>
<evidence type="ECO:0000313" key="6">
    <source>
        <dbReference type="EMBL" id="CCG83781.1"/>
    </source>
</evidence>
<organism evidence="6 7">
    <name type="scientific">Taphrina deformans (strain PYCC 5710 / ATCC 11124 / CBS 356.35 / IMI 108563 / JCM 9778 / NBRC 8474)</name>
    <name type="common">Peach leaf curl fungus</name>
    <name type="synonym">Lalaria deformans</name>
    <dbReference type="NCBI Taxonomy" id="1097556"/>
    <lineage>
        <taxon>Eukaryota</taxon>
        <taxon>Fungi</taxon>
        <taxon>Dikarya</taxon>
        <taxon>Ascomycota</taxon>
        <taxon>Taphrinomycotina</taxon>
        <taxon>Taphrinomycetes</taxon>
        <taxon>Taphrinales</taxon>
        <taxon>Taphrinaceae</taxon>
        <taxon>Taphrina</taxon>
    </lineage>
</organism>
<gene>
    <name evidence="6" type="ORF">TAPDE_004103</name>
</gene>
<accession>R4XD25</accession>
<dbReference type="EMBL" id="CAHR02000177">
    <property type="protein sequence ID" value="CCG83781.1"/>
    <property type="molecule type" value="Genomic_DNA"/>
</dbReference>
<dbReference type="InterPro" id="IPR016135">
    <property type="entry name" value="UBQ-conjugating_enzyme/RWD"/>
</dbReference>
<dbReference type="STRING" id="1097556.R4XD25"/>
<dbReference type="VEuPathDB" id="FungiDB:TAPDE_004103"/>
<dbReference type="InterPro" id="IPR023313">
    <property type="entry name" value="UBQ-conjugating_AS"/>
</dbReference>
<evidence type="ECO:0000259" key="5">
    <source>
        <dbReference type="PROSITE" id="PS50127"/>
    </source>
</evidence>
<dbReference type="PANTHER" id="PTHR24067">
    <property type="entry name" value="UBIQUITIN-CONJUGATING ENZYME E2"/>
    <property type="match status" value="1"/>
</dbReference>
<protein>
    <recommendedName>
        <fullName evidence="5">UBC core domain-containing protein</fullName>
    </recommendedName>
</protein>
<dbReference type="PROSITE" id="PS50127">
    <property type="entry name" value="UBC_2"/>
    <property type="match status" value="1"/>
</dbReference>
<evidence type="ECO:0000256" key="1">
    <source>
        <dbReference type="ARBA" id="ARBA00022679"/>
    </source>
</evidence>
<sequence>MSSIRNKRLAKELKTISTQSHRGISVSAPSLEEILVVLEISDNPLYGDRYTLRMRVPAQYPIESPETQFIVTAGSPRVPLHPHVYSNGHICLDILYSGWSPVHGIMSLALSIQSMLAGNTLAQRPPDDEQYSGRVGAQSSKKTQFVFHDDTV</sequence>
<keyword evidence="1" id="KW-0808">Transferase</keyword>
<dbReference type="Pfam" id="PF00179">
    <property type="entry name" value="UQ_con"/>
    <property type="match status" value="1"/>
</dbReference>
<comment type="caution">
    <text evidence="6">The sequence shown here is derived from an EMBL/GenBank/DDBJ whole genome shotgun (WGS) entry which is preliminary data.</text>
</comment>
<evidence type="ECO:0000256" key="3">
    <source>
        <dbReference type="PROSITE-ProRule" id="PRU10133"/>
    </source>
</evidence>
<evidence type="ECO:0000256" key="2">
    <source>
        <dbReference type="ARBA" id="ARBA00022786"/>
    </source>
</evidence>
<comment type="similarity">
    <text evidence="4">Belongs to the ubiquitin-conjugating enzyme family.</text>
</comment>
<feature type="domain" description="UBC core" evidence="5">
    <location>
        <begin position="4"/>
        <end position="152"/>
    </location>
</feature>
<dbReference type="PROSITE" id="PS00183">
    <property type="entry name" value="UBC_1"/>
    <property type="match status" value="1"/>
</dbReference>